<evidence type="ECO:0000256" key="5">
    <source>
        <dbReference type="ARBA" id="ARBA00022448"/>
    </source>
</evidence>
<evidence type="ECO:0000256" key="3">
    <source>
        <dbReference type="ARBA" id="ARBA00011245"/>
    </source>
</evidence>
<dbReference type="EMBL" id="QZCH01000001">
    <property type="protein sequence ID" value="RJG51219.1"/>
    <property type="molecule type" value="Genomic_DNA"/>
</dbReference>
<dbReference type="Gene3D" id="2.50.20.10">
    <property type="entry name" value="Lipoprotein localisation LolA/LolB/LppX"/>
    <property type="match status" value="1"/>
</dbReference>
<keyword evidence="11" id="KW-0998">Cell outer membrane</keyword>
<protein>
    <recommendedName>
        <fullName evidence="4">Outer-membrane lipoprotein LolB</fullName>
    </recommendedName>
</protein>
<evidence type="ECO:0000256" key="12">
    <source>
        <dbReference type="ARBA" id="ARBA00023288"/>
    </source>
</evidence>
<proteinExistence type="inferred from homology"/>
<keyword evidence="8" id="KW-0472">Membrane</keyword>
<keyword evidence="10" id="KW-0143">Chaperone</keyword>
<keyword evidence="6" id="KW-0732">Signal</keyword>
<evidence type="ECO:0000256" key="2">
    <source>
        <dbReference type="ARBA" id="ARBA00009696"/>
    </source>
</evidence>
<evidence type="ECO:0000256" key="7">
    <source>
        <dbReference type="ARBA" id="ARBA00022927"/>
    </source>
</evidence>
<comment type="subcellular location">
    <subcellularLocation>
        <location evidence="1">Cell outer membrane</location>
        <topology evidence="1">Lipid-anchor</topology>
    </subcellularLocation>
</comment>
<evidence type="ECO:0000313" key="14">
    <source>
        <dbReference type="Proteomes" id="UP000283255"/>
    </source>
</evidence>
<name>A0A418YJQ9_9GAMM</name>
<dbReference type="Pfam" id="PF03550">
    <property type="entry name" value="LolB"/>
    <property type="match status" value="1"/>
</dbReference>
<evidence type="ECO:0000256" key="1">
    <source>
        <dbReference type="ARBA" id="ARBA00004459"/>
    </source>
</evidence>
<evidence type="ECO:0000256" key="4">
    <source>
        <dbReference type="ARBA" id="ARBA00016202"/>
    </source>
</evidence>
<comment type="caution">
    <text evidence="13">The sequence shown here is derived from an EMBL/GenBank/DDBJ whole genome shotgun (WGS) entry which is preliminary data.</text>
</comment>
<dbReference type="AlphaFoldDB" id="A0A418YJQ9"/>
<dbReference type="InterPro" id="IPR029046">
    <property type="entry name" value="LolA/LolB/LppX"/>
</dbReference>
<evidence type="ECO:0000256" key="9">
    <source>
        <dbReference type="ARBA" id="ARBA00023139"/>
    </source>
</evidence>
<accession>A0A418YJQ9</accession>
<evidence type="ECO:0000256" key="8">
    <source>
        <dbReference type="ARBA" id="ARBA00023136"/>
    </source>
</evidence>
<dbReference type="CDD" id="cd16326">
    <property type="entry name" value="LolB"/>
    <property type="match status" value="1"/>
</dbReference>
<evidence type="ECO:0000256" key="6">
    <source>
        <dbReference type="ARBA" id="ARBA00022729"/>
    </source>
</evidence>
<keyword evidence="12 13" id="KW-0449">Lipoprotein</keyword>
<evidence type="ECO:0000313" key="13">
    <source>
        <dbReference type="EMBL" id="RJG51219.1"/>
    </source>
</evidence>
<gene>
    <name evidence="13" type="primary">lolB</name>
    <name evidence="13" type="ORF">D1Z90_00300</name>
</gene>
<comment type="similarity">
    <text evidence="2">Belongs to the LolB family.</text>
</comment>
<reference evidence="13 14" key="1">
    <citation type="submission" date="2018-09" db="EMBL/GenBank/DDBJ databases">
        <authorList>
            <person name="Wang F."/>
        </authorList>
    </citation>
    <scope>NUCLEOTIDE SEQUENCE [LARGE SCALE GENOMIC DNA]</scope>
    <source>
        <strain evidence="13 14">PLHSC7-2</strain>
    </source>
</reference>
<organism evidence="13 14">
    <name type="scientific">Motilimonas pumila</name>
    <dbReference type="NCBI Taxonomy" id="2303987"/>
    <lineage>
        <taxon>Bacteria</taxon>
        <taxon>Pseudomonadati</taxon>
        <taxon>Pseudomonadota</taxon>
        <taxon>Gammaproteobacteria</taxon>
        <taxon>Alteromonadales</taxon>
        <taxon>Alteromonadales genera incertae sedis</taxon>
        <taxon>Motilimonas</taxon>
    </lineage>
</organism>
<comment type="subunit">
    <text evidence="3">Monomer.</text>
</comment>
<sequence length="175" mass="20484">MTSVDLTPAEQRDQLLQLNQWHLKGKIAIMQAGEKPVPLDMNWQQNDANFDLTFTRFIKTVLEVKQTEQAATLVDNEGKKYQADNAQQLIYDITSWRLPMKQMRQWIKGIPKNSQYELNQDGYVSQFTSILPQGTWDISITDYMQVQQYMLPKAITMTSQDIKLKVLVYEWHLVQ</sequence>
<keyword evidence="9" id="KW-0564">Palmitate</keyword>
<evidence type="ECO:0000256" key="11">
    <source>
        <dbReference type="ARBA" id="ARBA00023237"/>
    </source>
</evidence>
<dbReference type="Proteomes" id="UP000283255">
    <property type="component" value="Unassembled WGS sequence"/>
</dbReference>
<dbReference type="NCBIfam" id="TIGR00548">
    <property type="entry name" value="lolB"/>
    <property type="match status" value="1"/>
</dbReference>
<evidence type="ECO:0000256" key="10">
    <source>
        <dbReference type="ARBA" id="ARBA00023186"/>
    </source>
</evidence>
<dbReference type="SUPFAM" id="SSF89392">
    <property type="entry name" value="Prokaryotic lipoproteins and lipoprotein localization factors"/>
    <property type="match status" value="1"/>
</dbReference>
<keyword evidence="14" id="KW-1185">Reference proteome</keyword>
<dbReference type="GO" id="GO:0009279">
    <property type="term" value="C:cell outer membrane"/>
    <property type="evidence" value="ECO:0007669"/>
    <property type="project" value="UniProtKB-SubCell"/>
</dbReference>
<keyword evidence="7" id="KW-0653">Protein transport</keyword>
<reference evidence="13 14" key="2">
    <citation type="submission" date="2019-01" db="EMBL/GenBank/DDBJ databases">
        <title>Motilimonas pumilus sp. nov., isolated from the gut of sea cucumber (Apostichopus japonicus).</title>
        <authorList>
            <person name="Wang F.-Q."/>
            <person name="Ren L.-H."/>
            <person name="Lin Y.-W."/>
            <person name="Sun G.-H."/>
            <person name="Du Z.-J."/>
            <person name="Zhao J.-X."/>
            <person name="Liu X.-J."/>
            <person name="Liu L.-J."/>
        </authorList>
    </citation>
    <scope>NUCLEOTIDE SEQUENCE [LARGE SCALE GENOMIC DNA]</scope>
    <source>
        <strain evidence="13 14">PLHSC7-2</strain>
    </source>
</reference>
<dbReference type="InterPro" id="IPR004565">
    <property type="entry name" value="OM_lipoprot_LolB"/>
</dbReference>
<dbReference type="GO" id="GO:0015031">
    <property type="term" value="P:protein transport"/>
    <property type="evidence" value="ECO:0007669"/>
    <property type="project" value="UniProtKB-KW"/>
</dbReference>
<keyword evidence="5" id="KW-0813">Transport</keyword>